<protein>
    <recommendedName>
        <fullName evidence="3">LPXTG cell wall anchor domain-containing protein</fullName>
    </recommendedName>
</protein>
<gene>
    <name evidence="1" type="ORF">ABIC20_007439</name>
</gene>
<dbReference type="Proteomes" id="UP001549119">
    <property type="component" value="Unassembled WGS sequence"/>
</dbReference>
<organism evidence="1 2">
    <name type="scientific">Methylobacterium radiotolerans</name>
    <dbReference type="NCBI Taxonomy" id="31998"/>
    <lineage>
        <taxon>Bacteria</taxon>
        <taxon>Pseudomonadati</taxon>
        <taxon>Pseudomonadota</taxon>
        <taxon>Alphaproteobacteria</taxon>
        <taxon>Hyphomicrobiales</taxon>
        <taxon>Methylobacteriaceae</taxon>
        <taxon>Methylobacterium</taxon>
    </lineage>
</organism>
<evidence type="ECO:0000313" key="2">
    <source>
        <dbReference type="Proteomes" id="UP001549119"/>
    </source>
</evidence>
<proteinExistence type="predicted"/>
<dbReference type="EMBL" id="JBEPNW010000008">
    <property type="protein sequence ID" value="MET3870054.1"/>
    <property type="molecule type" value="Genomic_DNA"/>
</dbReference>
<evidence type="ECO:0008006" key="3">
    <source>
        <dbReference type="Google" id="ProtNLM"/>
    </source>
</evidence>
<accession>A0ABV2NU47</accession>
<sequence length="35" mass="3990">MVVGVALLVLGPLFWIRSRIKKPRPALPAPRHRPF</sequence>
<keyword evidence="2" id="KW-1185">Reference proteome</keyword>
<reference evidence="1 2" key="1">
    <citation type="submission" date="2024-06" db="EMBL/GenBank/DDBJ databases">
        <title>Genomics of switchgrass bacterial isolates.</title>
        <authorList>
            <person name="Shade A."/>
        </authorList>
    </citation>
    <scope>NUCLEOTIDE SEQUENCE [LARGE SCALE GENOMIC DNA]</scope>
    <source>
        <strain evidence="1 2">PvP084</strain>
    </source>
</reference>
<comment type="caution">
    <text evidence="1">The sequence shown here is derived from an EMBL/GenBank/DDBJ whole genome shotgun (WGS) entry which is preliminary data.</text>
</comment>
<evidence type="ECO:0000313" key="1">
    <source>
        <dbReference type="EMBL" id="MET3870054.1"/>
    </source>
</evidence>
<name>A0ABV2NU47_9HYPH</name>